<comment type="caution">
    <text evidence="1">The sequence shown here is derived from an EMBL/GenBank/DDBJ whole genome shotgun (WGS) entry which is preliminary data.</text>
</comment>
<accession>G5Q105</accession>
<evidence type="ECO:0000313" key="1">
    <source>
        <dbReference type="EMBL" id="EHC80820.1"/>
    </source>
</evidence>
<proteinExistence type="predicted"/>
<evidence type="ECO:0000313" key="2">
    <source>
        <dbReference type="Proteomes" id="UP000003221"/>
    </source>
</evidence>
<name>G5Q105_SALMO</name>
<reference evidence="1 2" key="1">
    <citation type="journal article" date="2011" name="BMC Genomics">
        <title>Genome sequencing reveals diversification of virulence factor content and possible host adaptation in distinct subpopulations of Salmonella enterica.</title>
        <authorList>
            <person name="den Bakker H.C."/>
            <person name="Moreno Switt A.I."/>
            <person name="Govoni G."/>
            <person name="Cummings C.A."/>
            <person name="Ranieri M.L."/>
            <person name="Degoricija L."/>
            <person name="Hoelzer K."/>
            <person name="Rodriguez-Rivera L.D."/>
            <person name="Brown S."/>
            <person name="Bolchacova E."/>
            <person name="Furtado M.R."/>
            <person name="Wiedmann M."/>
        </authorList>
    </citation>
    <scope>NUCLEOTIDE SEQUENCE [LARGE SCALE GENOMIC DNA]</scope>
    <source>
        <strain evidence="1 2">S5-403</strain>
    </source>
</reference>
<gene>
    <name evidence="1" type="ORF">LTSEMON_1501</name>
</gene>
<dbReference type="Proteomes" id="UP000003221">
    <property type="component" value="Unassembled WGS sequence"/>
</dbReference>
<organism evidence="1 2">
    <name type="scientific">Salmonella enterica subsp. enterica serovar Montevideo str. S5-403</name>
    <dbReference type="NCBI Taxonomy" id="913242"/>
    <lineage>
        <taxon>Bacteria</taxon>
        <taxon>Pseudomonadati</taxon>
        <taxon>Pseudomonadota</taxon>
        <taxon>Gammaproteobacteria</taxon>
        <taxon>Enterobacterales</taxon>
        <taxon>Enterobacteriaceae</taxon>
        <taxon>Salmonella</taxon>
    </lineage>
</organism>
<feature type="non-terminal residue" evidence="1">
    <location>
        <position position="42"/>
    </location>
</feature>
<dbReference type="EMBL" id="AFCS01000378">
    <property type="protein sequence ID" value="EHC80820.1"/>
    <property type="molecule type" value="Genomic_DNA"/>
</dbReference>
<sequence length="42" mass="4729">MKAGWWCYYPVALRLCRPDKAPVNYAPSGNGRGLNAKKARTF</sequence>
<dbReference type="AlphaFoldDB" id="G5Q105"/>
<protein>
    <submittedName>
        <fullName evidence="1">Uncharacterized protein</fullName>
    </submittedName>
</protein>